<evidence type="ECO:0000313" key="2">
    <source>
        <dbReference type="EMBL" id="MBB5291300.1"/>
    </source>
</evidence>
<name>A0A7W8MFX5_9CAUL</name>
<feature type="compositionally biased region" description="Polar residues" evidence="1">
    <location>
        <begin position="100"/>
        <end position="110"/>
    </location>
</feature>
<feature type="region of interest" description="Disordered" evidence="1">
    <location>
        <begin position="67"/>
        <end position="130"/>
    </location>
</feature>
<evidence type="ECO:0000313" key="3">
    <source>
        <dbReference type="Proteomes" id="UP000566663"/>
    </source>
</evidence>
<reference evidence="2 3" key="1">
    <citation type="submission" date="2020-08" db="EMBL/GenBank/DDBJ databases">
        <title>Genomic Encyclopedia of Type Strains, Phase IV (KMG-IV): sequencing the most valuable type-strain genomes for metagenomic binning, comparative biology and taxonomic classification.</title>
        <authorList>
            <person name="Goeker M."/>
        </authorList>
    </citation>
    <scope>NUCLEOTIDE SEQUENCE [LARGE SCALE GENOMIC DNA]</scope>
    <source>
        <strain evidence="2 3">DSM 25335</strain>
    </source>
</reference>
<protein>
    <submittedName>
        <fullName evidence="2">Uncharacterized protein</fullName>
    </submittedName>
</protein>
<organism evidence="2 3">
    <name type="scientific">Brevundimonas basaltis</name>
    <dbReference type="NCBI Taxonomy" id="472166"/>
    <lineage>
        <taxon>Bacteria</taxon>
        <taxon>Pseudomonadati</taxon>
        <taxon>Pseudomonadota</taxon>
        <taxon>Alphaproteobacteria</taxon>
        <taxon>Caulobacterales</taxon>
        <taxon>Caulobacteraceae</taxon>
        <taxon>Brevundimonas</taxon>
    </lineage>
</organism>
<dbReference type="AlphaFoldDB" id="A0A7W8MFX5"/>
<dbReference type="Proteomes" id="UP000566663">
    <property type="component" value="Unassembled WGS sequence"/>
</dbReference>
<dbReference type="EMBL" id="JACHFZ010000001">
    <property type="protein sequence ID" value="MBB5291300.1"/>
    <property type="molecule type" value="Genomic_DNA"/>
</dbReference>
<accession>A0A7W8MFX5</accession>
<dbReference type="RefSeq" id="WP_343771994.1">
    <property type="nucleotide sequence ID" value="NZ_BAAAFF010000004.1"/>
</dbReference>
<feature type="compositionally biased region" description="Polar residues" evidence="1">
    <location>
        <begin position="119"/>
        <end position="130"/>
    </location>
</feature>
<gene>
    <name evidence="2" type="ORF">HNQ67_000796</name>
</gene>
<comment type="caution">
    <text evidence="2">The sequence shown here is derived from an EMBL/GenBank/DDBJ whole genome shotgun (WGS) entry which is preliminary data.</text>
</comment>
<sequence length="130" mass="14007">MHFLQSATVARIGKGLVAGRDDRGRDPRYGTVNIAVRWNADPGSSLMKRLFTLVAITSAVALTACDDPRPAEPEVMDMPIEEPVAPAVEDVQAPVVAPSATDTPPDNSRSPTDKRTSEESVQPNSETLFY</sequence>
<evidence type="ECO:0000256" key="1">
    <source>
        <dbReference type="SAM" id="MobiDB-lite"/>
    </source>
</evidence>
<proteinExistence type="predicted"/>
<keyword evidence="3" id="KW-1185">Reference proteome</keyword>